<proteinExistence type="predicted"/>
<gene>
    <name evidence="1" type="ORF">EJB05_53601</name>
</gene>
<sequence>SAGGDPLLLRIKVRIVPLWRSHEGKLIAVSNKVEFGNP</sequence>
<dbReference type="AlphaFoldDB" id="A0A5J9SPP7"/>
<organism evidence="1 2">
    <name type="scientific">Eragrostis curvula</name>
    <name type="common">weeping love grass</name>
    <dbReference type="NCBI Taxonomy" id="38414"/>
    <lineage>
        <taxon>Eukaryota</taxon>
        <taxon>Viridiplantae</taxon>
        <taxon>Streptophyta</taxon>
        <taxon>Embryophyta</taxon>
        <taxon>Tracheophyta</taxon>
        <taxon>Spermatophyta</taxon>
        <taxon>Magnoliopsida</taxon>
        <taxon>Liliopsida</taxon>
        <taxon>Poales</taxon>
        <taxon>Poaceae</taxon>
        <taxon>PACMAD clade</taxon>
        <taxon>Chloridoideae</taxon>
        <taxon>Eragrostideae</taxon>
        <taxon>Eragrostidinae</taxon>
        <taxon>Eragrostis</taxon>
    </lineage>
</organism>
<dbReference type="Gramene" id="TVU00944">
    <property type="protein sequence ID" value="TVU00944"/>
    <property type="gene ID" value="EJB05_53601"/>
</dbReference>
<feature type="non-terminal residue" evidence="1">
    <location>
        <position position="1"/>
    </location>
</feature>
<dbReference type="EMBL" id="RWGY01000522">
    <property type="protein sequence ID" value="TVU00944.1"/>
    <property type="molecule type" value="Genomic_DNA"/>
</dbReference>
<keyword evidence="2" id="KW-1185">Reference proteome</keyword>
<name>A0A5J9SPP7_9POAL</name>
<protein>
    <submittedName>
        <fullName evidence="1">Uncharacterized protein</fullName>
    </submittedName>
</protein>
<dbReference type="Proteomes" id="UP000324897">
    <property type="component" value="Unassembled WGS sequence"/>
</dbReference>
<accession>A0A5J9SPP7</accession>
<evidence type="ECO:0000313" key="2">
    <source>
        <dbReference type="Proteomes" id="UP000324897"/>
    </source>
</evidence>
<evidence type="ECO:0000313" key="1">
    <source>
        <dbReference type="EMBL" id="TVU00944.1"/>
    </source>
</evidence>
<reference evidence="1 2" key="1">
    <citation type="journal article" date="2019" name="Sci. Rep.">
        <title>A high-quality genome of Eragrostis curvula grass provides insights into Poaceae evolution and supports new strategies to enhance forage quality.</title>
        <authorList>
            <person name="Carballo J."/>
            <person name="Santos B.A.C.M."/>
            <person name="Zappacosta D."/>
            <person name="Garbus I."/>
            <person name="Selva J.P."/>
            <person name="Gallo C.A."/>
            <person name="Diaz A."/>
            <person name="Albertini E."/>
            <person name="Caccamo M."/>
            <person name="Echenique V."/>
        </authorList>
    </citation>
    <scope>NUCLEOTIDE SEQUENCE [LARGE SCALE GENOMIC DNA]</scope>
    <source>
        <strain evidence="2">cv. Victoria</strain>
        <tissue evidence="1">Leaf</tissue>
    </source>
</reference>
<comment type="caution">
    <text evidence="1">The sequence shown here is derived from an EMBL/GenBank/DDBJ whole genome shotgun (WGS) entry which is preliminary data.</text>
</comment>